<dbReference type="InterPro" id="IPR023213">
    <property type="entry name" value="CAT-like_dom_sf"/>
</dbReference>
<reference evidence="5 6" key="1">
    <citation type="submission" date="2024-07" db="EMBL/GenBank/DDBJ databases">
        <title>Section-level genome sequencing and comparative genomics of Aspergillus sections Usti and Cavernicolus.</title>
        <authorList>
            <consortium name="Lawrence Berkeley National Laboratory"/>
            <person name="Nybo J.L."/>
            <person name="Vesth T.C."/>
            <person name="Theobald S."/>
            <person name="Frisvad J.C."/>
            <person name="Larsen T.O."/>
            <person name="Kjaerboelling I."/>
            <person name="Rothschild-Mancinelli K."/>
            <person name="Lyhne E.K."/>
            <person name="Kogle M.E."/>
            <person name="Barry K."/>
            <person name="Clum A."/>
            <person name="Na H."/>
            <person name="Ledsgaard L."/>
            <person name="Lin J."/>
            <person name="Lipzen A."/>
            <person name="Kuo A."/>
            <person name="Riley R."/>
            <person name="Mondo S."/>
            <person name="Labutti K."/>
            <person name="Haridas S."/>
            <person name="Pangalinan J."/>
            <person name="Salamov A.A."/>
            <person name="Simmons B.A."/>
            <person name="Magnuson J.K."/>
            <person name="Chen J."/>
            <person name="Drula E."/>
            <person name="Henrissat B."/>
            <person name="Wiebenga A."/>
            <person name="Lubbers R.J."/>
            <person name="Gomes A.C."/>
            <person name="Macurrencykelacurrency M.R."/>
            <person name="Stajich J."/>
            <person name="Grigoriev I.V."/>
            <person name="Mortensen U.H."/>
            <person name="De Vries R.P."/>
            <person name="Baker S.E."/>
            <person name="Andersen M.R."/>
        </authorList>
    </citation>
    <scope>NUCLEOTIDE SEQUENCE [LARGE SCALE GENOMIC DNA]</scope>
    <source>
        <strain evidence="5 6">CBS 449.75</strain>
    </source>
</reference>
<keyword evidence="2" id="KW-0012">Acyltransferase</keyword>
<dbReference type="InterPro" id="IPR050317">
    <property type="entry name" value="Plant_Fungal_Acyltransferase"/>
</dbReference>
<name>A0ABR4M3M1_9EURO</name>
<feature type="region of interest" description="Disordered" evidence="3">
    <location>
        <begin position="250"/>
        <end position="280"/>
    </location>
</feature>
<dbReference type="InterPro" id="IPR054710">
    <property type="entry name" value="Tri101-like_N"/>
</dbReference>
<dbReference type="Pfam" id="PF22664">
    <property type="entry name" value="TRI-like_N"/>
    <property type="match status" value="1"/>
</dbReference>
<dbReference type="Proteomes" id="UP001610432">
    <property type="component" value="Unassembled WGS sequence"/>
</dbReference>
<dbReference type="Pfam" id="PF02458">
    <property type="entry name" value="Transferase"/>
    <property type="match status" value="1"/>
</dbReference>
<evidence type="ECO:0000256" key="1">
    <source>
        <dbReference type="ARBA" id="ARBA00022679"/>
    </source>
</evidence>
<evidence type="ECO:0000313" key="6">
    <source>
        <dbReference type="Proteomes" id="UP001610432"/>
    </source>
</evidence>
<keyword evidence="6" id="KW-1185">Reference proteome</keyword>
<accession>A0ABR4M3M1</accession>
<evidence type="ECO:0000313" key="5">
    <source>
        <dbReference type="EMBL" id="KAL2871189.1"/>
    </source>
</evidence>
<comment type="caution">
    <text evidence="5">The sequence shown here is derived from an EMBL/GenBank/DDBJ whole genome shotgun (WGS) entry which is preliminary data.</text>
</comment>
<dbReference type="PANTHER" id="PTHR31642:SF310">
    <property type="entry name" value="FATTY ALCOHOL:CAFFEOYL-COA ACYLTRANSFERASE"/>
    <property type="match status" value="1"/>
</dbReference>
<dbReference type="PANTHER" id="PTHR31642">
    <property type="entry name" value="TRICHOTHECENE 3-O-ACETYLTRANSFERASE"/>
    <property type="match status" value="1"/>
</dbReference>
<sequence>MASLDTAASTSTITLNPLDYIPPRNYVRVLFPFPLDPGVEYSVVYDDLQKSLRKTFVQEPWASGKIFRQPTTAADWRPGQFEIRFQQPDPAGDGPPPHQLHYHELDTDWSYSELREAGFPSEVFPEETLLLAAPRLGDVDADGGADVLLAQANFLPGGLLLALTTCHAATDGAGMVGLLKLWGENFRELHGRDREGQIAASPFTAEDHDRALPDRIWERTRSASGEAGQQAVSDDDPWLRGLVCLDSDYPGDDMPGMTTRPSDSLQPPGVHAADGSGSGDGRGRMLNRIMFLSAHDLAALKTECASFVPAPSSLESPSESPSPLTVSDAINALLWRTLLRARVAAATTRSPAAPPMDPISVFESPVDIRSTFGPGFPAHYLGNCFLLNTARMPLADLIAPATPLGLIAHALRQNAARLTPDAVQAAYGVLRATSDLSCVRGRFVERVDSSDLLVSNIMAFPVREIDFGRRYGSGVPQALRVLHGQYAPFVRLAHILPISHAHGGVEISINLFEDEMGFFDQDDEALRFLVPVEV</sequence>
<gene>
    <name evidence="5" type="ORF">BJX67DRAFT_377792</name>
</gene>
<dbReference type="RefSeq" id="XP_070890168.1">
    <property type="nucleotide sequence ID" value="XM_071032202.1"/>
</dbReference>
<evidence type="ECO:0000256" key="2">
    <source>
        <dbReference type="ARBA" id="ARBA00023315"/>
    </source>
</evidence>
<dbReference type="Gene3D" id="3.30.559.10">
    <property type="entry name" value="Chloramphenicol acetyltransferase-like domain"/>
    <property type="match status" value="2"/>
</dbReference>
<protein>
    <recommendedName>
        <fullName evidence="4">Trichothecene 3-O-acetyltransferase-like N-terminal domain-containing protein</fullName>
    </recommendedName>
</protein>
<dbReference type="GeneID" id="98147274"/>
<evidence type="ECO:0000259" key="4">
    <source>
        <dbReference type="Pfam" id="PF22664"/>
    </source>
</evidence>
<organism evidence="5 6">
    <name type="scientific">Aspergillus lucknowensis</name>
    <dbReference type="NCBI Taxonomy" id="176173"/>
    <lineage>
        <taxon>Eukaryota</taxon>
        <taxon>Fungi</taxon>
        <taxon>Dikarya</taxon>
        <taxon>Ascomycota</taxon>
        <taxon>Pezizomycotina</taxon>
        <taxon>Eurotiomycetes</taxon>
        <taxon>Eurotiomycetidae</taxon>
        <taxon>Eurotiales</taxon>
        <taxon>Aspergillaceae</taxon>
        <taxon>Aspergillus</taxon>
        <taxon>Aspergillus subgen. Nidulantes</taxon>
    </lineage>
</organism>
<keyword evidence="1" id="KW-0808">Transferase</keyword>
<dbReference type="EMBL" id="JBFXLQ010000004">
    <property type="protein sequence ID" value="KAL2871189.1"/>
    <property type="molecule type" value="Genomic_DNA"/>
</dbReference>
<evidence type="ECO:0000256" key="3">
    <source>
        <dbReference type="SAM" id="MobiDB-lite"/>
    </source>
</evidence>
<proteinExistence type="predicted"/>
<feature type="domain" description="Trichothecene 3-O-acetyltransferase-like N-terminal" evidence="4">
    <location>
        <begin position="26"/>
        <end position="181"/>
    </location>
</feature>